<evidence type="ECO:0000313" key="1">
    <source>
        <dbReference type="EMBL" id="KAF7487002.1"/>
    </source>
</evidence>
<organism evidence="2 3">
    <name type="scientific">Marmota monax</name>
    <name type="common">Woodchuck</name>
    <dbReference type="NCBI Taxonomy" id="9995"/>
    <lineage>
        <taxon>Eukaryota</taxon>
        <taxon>Metazoa</taxon>
        <taxon>Chordata</taxon>
        <taxon>Craniata</taxon>
        <taxon>Vertebrata</taxon>
        <taxon>Euteleostomi</taxon>
        <taxon>Mammalia</taxon>
        <taxon>Eutheria</taxon>
        <taxon>Euarchontoglires</taxon>
        <taxon>Glires</taxon>
        <taxon>Rodentia</taxon>
        <taxon>Sciuromorpha</taxon>
        <taxon>Sciuridae</taxon>
        <taxon>Xerinae</taxon>
        <taxon>Marmotini</taxon>
        <taxon>Marmota</taxon>
    </lineage>
</organism>
<keyword evidence="3" id="KW-1185">Reference proteome</keyword>
<dbReference type="EMBL" id="CABDUW010000036">
    <property type="protein sequence ID" value="VTJ54318.1"/>
    <property type="molecule type" value="Genomic_DNA"/>
</dbReference>
<proteinExistence type="predicted"/>
<accession>A0A5E4AAU6</accession>
<dbReference type="Proteomes" id="UP000335636">
    <property type="component" value="Unassembled WGS sequence"/>
</dbReference>
<sequence>MHVCFVSSDYSNLILYVRFEDVEVTSLWALLARRMLEDPAWLGKYWEYVEKFRLQSAPVFNVAGQCPSPGPGESTP</sequence>
<protein>
    <submittedName>
        <fullName evidence="2">Uncharacterized protein</fullName>
    </submittedName>
</protein>
<dbReference type="EMBL" id="WJEC01000020">
    <property type="protein sequence ID" value="KAF7487002.1"/>
    <property type="molecule type" value="Genomic_DNA"/>
</dbReference>
<name>A0A5E4AAU6_MARMO</name>
<evidence type="ECO:0000313" key="3">
    <source>
        <dbReference type="Proteomes" id="UP000335636"/>
    </source>
</evidence>
<dbReference type="AlphaFoldDB" id="A0A5E4AAU6"/>
<evidence type="ECO:0000313" key="2">
    <source>
        <dbReference type="EMBL" id="VTJ54318.1"/>
    </source>
</evidence>
<reference evidence="1" key="2">
    <citation type="submission" date="2020-08" db="EMBL/GenBank/DDBJ databases">
        <authorList>
            <person name="Shumante A."/>
            <person name="Zimin A.V."/>
            <person name="Puiu D."/>
            <person name="Salzberg S.L."/>
        </authorList>
    </citation>
    <scope>NUCLEOTIDE SEQUENCE</scope>
    <source>
        <strain evidence="1">WC2-LM</strain>
        <tissue evidence="1">Liver</tissue>
    </source>
</reference>
<gene>
    <name evidence="1" type="ORF">GHT09_000675</name>
    <name evidence="2" type="ORF">MONAX_5E041167</name>
</gene>
<reference evidence="2 3" key="1">
    <citation type="submission" date="2019-04" db="EMBL/GenBank/DDBJ databases">
        <authorList>
            <person name="Alioto T."/>
            <person name="Alioto T."/>
        </authorList>
    </citation>
    <scope>NUCLEOTIDE SEQUENCE [LARGE SCALE GENOMIC DNA]</scope>
</reference>
<dbReference type="Proteomes" id="UP000662637">
    <property type="component" value="Unassembled WGS sequence"/>
</dbReference>